<accession>A0A7W8QDK1</accession>
<dbReference type="Proteomes" id="UP000592780">
    <property type="component" value="Unassembled WGS sequence"/>
</dbReference>
<feature type="chain" id="PRO_5031144331" evidence="2">
    <location>
        <begin position="25"/>
        <end position="102"/>
    </location>
</feature>
<gene>
    <name evidence="3" type="ORF">HDG40_006498</name>
</gene>
<keyword evidence="4" id="KW-1185">Reference proteome</keyword>
<dbReference type="RefSeq" id="WP_184132604.1">
    <property type="nucleotide sequence ID" value="NZ_JACHDD010000012.1"/>
</dbReference>
<evidence type="ECO:0000256" key="2">
    <source>
        <dbReference type="SAM" id="SignalP"/>
    </source>
</evidence>
<feature type="region of interest" description="Disordered" evidence="1">
    <location>
        <begin position="25"/>
        <end position="44"/>
    </location>
</feature>
<feature type="signal peptide" evidence="2">
    <location>
        <begin position="1"/>
        <end position="24"/>
    </location>
</feature>
<evidence type="ECO:0000313" key="4">
    <source>
        <dbReference type="Proteomes" id="UP000592780"/>
    </source>
</evidence>
<evidence type="ECO:0000256" key="1">
    <source>
        <dbReference type="SAM" id="MobiDB-lite"/>
    </source>
</evidence>
<dbReference type="EMBL" id="JACHDD010000012">
    <property type="protein sequence ID" value="MBB5428311.1"/>
    <property type="molecule type" value="Genomic_DNA"/>
</dbReference>
<reference evidence="3 4" key="1">
    <citation type="submission" date="2020-08" db="EMBL/GenBank/DDBJ databases">
        <title>Genomic Encyclopedia of Type Strains, Phase IV (KMG-V): Genome sequencing to study the core and pangenomes of soil and plant-associated prokaryotes.</title>
        <authorList>
            <person name="Whitman W."/>
        </authorList>
    </citation>
    <scope>NUCLEOTIDE SEQUENCE [LARGE SCALE GENOMIC DNA]</scope>
    <source>
        <strain evidence="3 4">JPY158</strain>
    </source>
</reference>
<keyword evidence="2" id="KW-0732">Signal</keyword>
<sequence>MNAKMIRAVIASVVLASAGTVALAAGPVSSSNTSPQAREYEHGSMMGGGMMGMGGMMGGCPMMGGTAGMDPKTAMRMHGEMMRAMGDIMLKYSEQSGTAPSK</sequence>
<dbReference type="AlphaFoldDB" id="A0A7W8QDK1"/>
<protein>
    <submittedName>
        <fullName evidence="3">Putative lipid-binding transport protein (Tim44 family)</fullName>
    </submittedName>
</protein>
<comment type="caution">
    <text evidence="3">The sequence shown here is derived from an EMBL/GenBank/DDBJ whole genome shotgun (WGS) entry which is preliminary data.</text>
</comment>
<organism evidence="3 4">
    <name type="scientific">Paraburkholderia atlantica</name>
    <dbReference type="NCBI Taxonomy" id="2654982"/>
    <lineage>
        <taxon>Bacteria</taxon>
        <taxon>Pseudomonadati</taxon>
        <taxon>Pseudomonadota</taxon>
        <taxon>Betaproteobacteria</taxon>
        <taxon>Burkholderiales</taxon>
        <taxon>Burkholderiaceae</taxon>
        <taxon>Paraburkholderia</taxon>
    </lineage>
</organism>
<proteinExistence type="predicted"/>
<evidence type="ECO:0000313" key="3">
    <source>
        <dbReference type="EMBL" id="MBB5428311.1"/>
    </source>
</evidence>
<name>A0A7W8QDK1_PARAM</name>